<dbReference type="VEuPathDB" id="AmoebaDB:EIN_267850"/>
<evidence type="ECO:0000313" key="3">
    <source>
        <dbReference type="EMBL" id="ELP91049.1"/>
    </source>
</evidence>
<gene>
    <name evidence="3" type="ORF">EIN_267850</name>
</gene>
<dbReference type="RefSeq" id="XP_004257820.1">
    <property type="nucleotide sequence ID" value="XM_004257772.1"/>
</dbReference>
<dbReference type="InterPro" id="IPR010297">
    <property type="entry name" value="DUF900_hydrolase"/>
</dbReference>
<dbReference type="Proteomes" id="UP000014680">
    <property type="component" value="Unassembled WGS sequence"/>
</dbReference>
<feature type="transmembrane region" description="Helical" evidence="2">
    <location>
        <begin position="562"/>
        <end position="586"/>
    </location>
</feature>
<dbReference type="OrthoDB" id="10251508at2759"/>
<evidence type="ECO:0000313" key="4">
    <source>
        <dbReference type="Proteomes" id="UP000014680"/>
    </source>
</evidence>
<feature type="region of interest" description="Disordered" evidence="1">
    <location>
        <begin position="75"/>
        <end position="102"/>
    </location>
</feature>
<evidence type="ECO:0000256" key="1">
    <source>
        <dbReference type="SAM" id="MobiDB-lite"/>
    </source>
</evidence>
<feature type="transmembrane region" description="Helical" evidence="2">
    <location>
        <begin position="155"/>
        <end position="176"/>
    </location>
</feature>
<dbReference type="KEGG" id="eiv:EIN_267850"/>
<keyword evidence="4" id="KW-1185">Reference proteome</keyword>
<keyword evidence="2" id="KW-0472">Membrane</keyword>
<dbReference type="GeneID" id="14890074"/>
<dbReference type="Pfam" id="PF05990">
    <property type="entry name" value="DUF900"/>
    <property type="match status" value="1"/>
</dbReference>
<proteinExistence type="predicted"/>
<feature type="region of interest" description="Disordered" evidence="1">
    <location>
        <begin position="1"/>
        <end position="22"/>
    </location>
</feature>
<protein>
    <submittedName>
        <fullName evidence="3">Uncharacterized protein</fullName>
    </submittedName>
</protein>
<feature type="compositionally biased region" description="Polar residues" evidence="1">
    <location>
        <begin position="75"/>
        <end position="85"/>
    </location>
</feature>
<dbReference type="AlphaFoldDB" id="A0A0A1U7Z1"/>
<dbReference type="OMA" id="HRTENCA"/>
<accession>A0A0A1U7Z1</accession>
<evidence type="ECO:0000256" key="2">
    <source>
        <dbReference type="SAM" id="Phobius"/>
    </source>
</evidence>
<feature type="transmembrane region" description="Helical" evidence="2">
    <location>
        <begin position="231"/>
        <end position="252"/>
    </location>
</feature>
<organism evidence="3 4">
    <name type="scientific">Entamoeba invadens IP1</name>
    <dbReference type="NCBI Taxonomy" id="370355"/>
    <lineage>
        <taxon>Eukaryota</taxon>
        <taxon>Amoebozoa</taxon>
        <taxon>Evosea</taxon>
        <taxon>Archamoebae</taxon>
        <taxon>Mastigamoebida</taxon>
        <taxon>Entamoebidae</taxon>
        <taxon>Entamoeba</taxon>
    </lineage>
</organism>
<name>A0A0A1U7Z1_ENTIV</name>
<dbReference type="PANTHER" id="PTHR36513">
    <property type="entry name" value="ABC TRANSMEMBRANE TYPE-1 DOMAIN-CONTAINING PROTEIN"/>
    <property type="match status" value="1"/>
</dbReference>
<keyword evidence="2" id="KW-1133">Transmembrane helix</keyword>
<keyword evidence="2" id="KW-0812">Transmembrane</keyword>
<sequence length="733" mass="83072">MSDKEVRTSSPPNSSNTPPIELDVETLTKEHDKPLKPTFTLKPSYTVDVLNKSTPVRLAKTKSVLDTSLMPTTQTTSISLLPNESSTDEDDRPIAQSRQSPTKAVELDDVVSESKLENSSREHNNLLVTYKHMKNRAIMRKVGIVFSNTSRGFPYITFIILFMIFIVYTLVATLVLKRTKDCAMEYLVFLLIGTVCVFSCQYVSPLVHTLIFEFDIACYPFFVIPPKAVYYVVYLCSALGLFVVTILIFLCYDRVKNILIKLLGIKEVSEIVKHVTKLGQVQYIIQDGYSQMTLEGKFEDGLASGYCTWIDSAEQGEFLCGNWENGLPVGPFESTENNSRTMMKNVRVLFATDADGKMWSSRSQPSVGVSGVECIISGNYYSVYPKTNMIVTQTVCECGQICKCFKKIMQNGSYISNSKTSSKTSITISVDKNSKNLYVSGYRPLSDGKHVEVKIKRDQEMPYLELVNDWSLLSINSEMEGLVYIHSYGMSLTDALSKFGQLLALGNFPEHVVPICFNWPSGKHSFSKHKKAQEMTDNLFLQNDFVWLLQSLYQAKFRRIHILCHGIGGMFLLKCFSAIQVLFSAFNANDDNLMSFVNLILMNCDYPLNNFREKYNTVKMTVQRTTVYSDNRDKVLKISEKFTKEKTLGHYTEPLCDDDGKELERLELIDTGDLERNDDGSNHGFFNVNKMMVDDLFELVGQNKGAINRSSHLLKEKDNKYRFSLLPKSVTMV</sequence>
<dbReference type="EMBL" id="KB206479">
    <property type="protein sequence ID" value="ELP91049.1"/>
    <property type="molecule type" value="Genomic_DNA"/>
</dbReference>
<dbReference type="PANTHER" id="PTHR36513:SF1">
    <property type="entry name" value="TRANSMEMBRANE PROTEIN"/>
    <property type="match status" value="1"/>
</dbReference>
<feature type="transmembrane region" description="Helical" evidence="2">
    <location>
        <begin position="188"/>
        <end position="211"/>
    </location>
</feature>
<feature type="compositionally biased region" description="Low complexity" evidence="1">
    <location>
        <begin position="8"/>
        <end position="19"/>
    </location>
</feature>
<reference evidence="3 4" key="1">
    <citation type="submission" date="2012-10" db="EMBL/GenBank/DDBJ databases">
        <authorList>
            <person name="Zafar N."/>
            <person name="Inman J."/>
            <person name="Hall N."/>
            <person name="Lorenzi H."/>
            <person name="Caler E."/>
        </authorList>
    </citation>
    <scope>NUCLEOTIDE SEQUENCE [LARGE SCALE GENOMIC DNA]</scope>
    <source>
        <strain evidence="3 4">IP1</strain>
    </source>
</reference>